<evidence type="ECO:0000313" key="1">
    <source>
        <dbReference type="EMBL" id="QSO45853.1"/>
    </source>
</evidence>
<accession>A0A9X7VVI3</accession>
<dbReference type="AlphaFoldDB" id="A0A9X7VVI3"/>
<dbReference type="EMBL" id="CP071182">
    <property type="protein sequence ID" value="QSO45853.1"/>
    <property type="molecule type" value="Genomic_DNA"/>
</dbReference>
<gene>
    <name evidence="1" type="ORF">JZ786_15045</name>
</gene>
<name>A0A9X7VVI3_9BACL</name>
<protein>
    <submittedName>
        <fullName evidence="1">Uncharacterized protein</fullName>
    </submittedName>
</protein>
<sequence length="169" mass="19469">MRTEEKNGIVQKFYRAVALDYVVSESLLPSGQWDPLMMQEVMANQLRMTLSRVYETDEQFFQPSPSEGKDVRPLIHGMWEIRASRPALLEWKKKFSALMDELSELEKTSTWDLPKGQRAESNEVFFMTTIGFLTDVKSFHVDQPGVPDGYKLSVDANTGEIMARREELD</sequence>
<keyword evidence="2" id="KW-1185">Reference proteome</keyword>
<dbReference type="Proteomes" id="UP000663505">
    <property type="component" value="Chromosome"/>
</dbReference>
<organism evidence="1 2">
    <name type="scientific">Alicyclobacillus mengziensis</name>
    <dbReference type="NCBI Taxonomy" id="2931921"/>
    <lineage>
        <taxon>Bacteria</taxon>
        <taxon>Bacillati</taxon>
        <taxon>Bacillota</taxon>
        <taxon>Bacilli</taxon>
        <taxon>Bacillales</taxon>
        <taxon>Alicyclobacillaceae</taxon>
        <taxon>Alicyclobacillus</taxon>
    </lineage>
</organism>
<proteinExistence type="predicted"/>
<dbReference type="KEGG" id="afx:JZ786_15045"/>
<evidence type="ECO:0000313" key="2">
    <source>
        <dbReference type="Proteomes" id="UP000663505"/>
    </source>
</evidence>
<dbReference type="RefSeq" id="WP_206655226.1">
    <property type="nucleotide sequence ID" value="NZ_CP071182.1"/>
</dbReference>
<reference evidence="1 2" key="1">
    <citation type="submission" date="2021-02" db="EMBL/GenBank/DDBJ databases">
        <title>Alicyclobacillus curvatus sp. nov. and Alicyclobacillus mengziensis sp. nov., two acidophilic bacteria isolated from acid mine drainage.</title>
        <authorList>
            <person name="Huang Y."/>
        </authorList>
    </citation>
    <scope>NUCLEOTIDE SEQUENCE [LARGE SCALE GENOMIC DNA]</scope>
    <source>
        <strain evidence="1 2">S30H14</strain>
    </source>
</reference>